<protein>
    <recommendedName>
        <fullName evidence="4">Major facilitator superfamily (MFS) profile domain-containing protein</fullName>
    </recommendedName>
</protein>
<dbReference type="InParanoid" id="A9VCA2"/>
<accession>A9VCA2</accession>
<dbReference type="InterPro" id="IPR011701">
    <property type="entry name" value="MFS"/>
</dbReference>
<evidence type="ECO:0008006" key="4">
    <source>
        <dbReference type="Google" id="ProtNLM"/>
    </source>
</evidence>
<dbReference type="GeneID" id="5895586"/>
<feature type="transmembrane region" description="Helical" evidence="1">
    <location>
        <begin position="73"/>
        <end position="93"/>
    </location>
</feature>
<evidence type="ECO:0000313" key="3">
    <source>
        <dbReference type="Proteomes" id="UP000001357"/>
    </source>
</evidence>
<dbReference type="OMA" id="FCLMHAN"/>
<feature type="transmembrane region" description="Helical" evidence="1">
    <location>
        <begin position="12"/>
        <end position="31"/>
    </location>
</feature>
<dbReference type="GO" id="GO:0005635">
    <property type="term" value="C:nuclear envelope"/>
    <property type="evidence" value="ECO:0000318"/>
    <property type="project" value="GO_Central"/>
</dbReference>
<keyword evidence="1" id="KW-0472">Membrane</keyword>
<evidence type="ECO:0000313" key="2">
    <source>
        <dbReference type="EMBL" id="EDQ84825.1"/>
    </source>
</evidence>
<dbReference type="RefSeq" id="XP_001750326.1">
    <property type="nucleotide sequence ID" value="XM_001750274.1"/>
</dbReference>
<keyword evidence="1" id="KW-1133">Transmembrane helix</keyword>
<feature type="transmembrane region" description="Helical" evidence="1">
    <location>
        <begin position="126"/>
        <end position="143"/>
    </location>
</feature>
<feature type="transmembrane region" description="Helical" evidence="1">
    <location>
        <begin position="244"/>
        <end position="264"/>
    </location>
</feature>
<dbReference type="Pfam" id="PF07690">
    <property type="entry name" value="MFS_1"/>
    <property type="match status" value="1"/>
</dbReference>
<gene>
    <name evidence="2" type="ORF">MONBRDRAFT_29844</name>
</gene>
<dbReference type="Gene3D" id="1.20.1250.20">
    <property type="entry name" value="MFS general substrate transporter like domains"/>
    <property type="match status" value="1"/>
</dbReference>
<proteinExistence type="predicted"/>
<keyword evidence="3" id="KW-1185">Reference proteome</keyword>
<dbReference type="SUPFAM" id="SSF103473">
    <property type="entry name" value="MFS general substrate transporter"/>
    <property type="match status" value="1"/>
</dbReference>
<organism evidence="2 3">
    <name type="scientific">Monosiga brevicollis</name>
    <name type="common">Choanoflagellate</name>
    <dbReference type="NCBI Taxonomy" id="81824"/>
    <lineage>
        <taxon>Eukaryota</taxon>
        <taxon>Choanoflagellata</taxon>
        <taxon>Craspedida</taxon>
        <taxon>Salpingoecidae</taxon>
        <taxon>Monosiga</taxon>
    </lineage>
</organism>
<dbReference type="FunCoup" id="A9VCA2">
    <property type="interactions" value="235"/>
</dbReference>
<dbReference type="PANTHER" id="PTHR24002:SF3">
    <property type="entry name" value="SOLUTE CARRIER FAMILY 22 MEMBER 18"/>
    <property type="match status" value="1"/>
</dbReference>
<dbReference type="EMBL" id="CH991580">
    <property type="protein sequence ID" value="EDQ84825.1"/>
    <property type="molecule type" value="Genomic_DNA"/>
</dbReference>
<dbReference type="GO" id="GO:0022857">
    <property type="term" value="F:transmembrane transporter activity"/>
    <property type="evidence" value="ECO:0007669"/>
    <property type="project" value="InterPro"/>
</dbReference>
<dbReference type="KEGG" id="mbr:MONBRDRAFT_29844"/>
<dbReference type="InterPro" id="IPR036259">
    <property type="entry name" value="MFS_trans_sf"/>
</dbReference>
<reference evidence="2 3" key="1">
    <citation type="journal article" date="2008" name="Nature">
        <title>The genome of the choanoflagellate Monosiga brevicollis and the origin of metazoans.</title>
        <authorList>
            <consortium name="JGI Sequencing"/>
            <person name="King N."/>
            <person name="Westbrook M.J."/>
            <person name="Young S.L."/>
            <person name="Kuo A."/>
            <person name="Abedin M."/>
            <person name="Chapman J."/>
            <person name="Fairclough S."/>
            <person name="Hellsten U."/>
            <person name="Isogai Y."/>
            <person name="Letunic I."/>
            <person name="Marr M."/>
            <person name="Pincus D."/>
            <person name="Putnam N."/>
            <person name="Rokas A."/>
            <person name="Wright K.J."/>
            <person name="Zuzow R."/>
            <person name="Dirks W."/>
            <person name="Good M."/>
            <person name="Goodstein D."/>
            <person name="Lemons D."/>
            <person name="Li W."/>
            <person name="Lyons J.B."/>
            <person name="Morris A."/>
            <person name="Nichols S."/>
            <person name="Richter D.J."/>
            <person name="Salamov A."/>
            <person name="Bork P."/>
            <person name="Lim W.A."/>
            <person name="Manning G."/>
            <person name="Miller W.T."/>
            <person name="McGinnis W."/>
            <person name="Shapiro H."/>
            <person name="Tjian R."/>
            <person name="Grigoriev I.V."/>
            <person name="Rokhsar D."/>
        </authorList>
    </citation>
    <scope>NUCLEOTIDE SEQUENCE [LARGE SCALE GENOMIC DNA]</scope>
    <source>
        <strain evidence="3">MX1 / ATCC 50154</strain>
    </source>
</reference>
<dbReference type="PANTHER" id="PTHR24002">
    <property type="entry name" value="SOLUTE CARRIER FAMILY 22 MEMBER 18"/>
    <property type="match status" value="1"/>
</dbReference>
<dbReference type="AlphaFoldDB" id="A9VCA2"/>
<feature type="transmembrane region" description="Helical" evidence="1">
    <location>
        <begin position="43"/>
        <end position="67"/>
    </location>
</feature>
<name>A9VCA2_MONBE</name>
<evidence type="ECO:0000256" key="1">
    <source>
        <dbReference type="SAM" id="Phobius"/>
    </source>
</evidence>
<dbReference type="Proteomes" id="UP000001357">
    <property type="component" value="Unassembled WGS sequence"/>
</dbReference>
<feature type="transmembrane region" description="Helical" evidence="1">
    <location>
        <begin position="191"/>
        <end position="211"/>
    </location>
</feature>
<dbReference type="eggNOG" id="ENOG502QT94">
    <property type="taxonomic scope" value="Eukaryota"/>
</dbReference>
<keyword evidence="1" id="KW-0812">Transmembrane</keyword>
<sequence length="343" mass="35445">MLALSTNLTLLFLSRIPVVFMACMLCAQGAMPQFVGEQTRAVALGRLSVSYGIGMLLGSSAGGILASHLGHAFVGYLAAGLSFAMTLVSLLYMPVTSRTPVSPSSGPTKGPSIDFGAALAMCRRPTVYPLALAVAIAGLGISINRSQFSVVLADHFHLNESQAERSTADQTSCQPSVLFCLMHANFFPTSTTGLTTSLGAVMALLSNTLLIAPLRSRFSEQQLLVGAVGAMGCCFLAMPQVTQFWTLLLLLVPISLASTLLYTISGSALSNSVGKEEAGTAVSISHSLRSATGLLAPSIGGHLLAHYGYASVGLASAALVFAAAAVLTQGSLPQPTHSKSKHT</sequence>
<feature type="transmembrane region" description="Helical" evidence="1">
    <location>
        <begin position="307"/>
        <end position="327"/>
    </location>
</feature>